<sequence>MRLLAFLVAALSIVCAAVAVDVQKSVIITYPADTPNSVLDQAKQAIREGGGVITHEYQLIKGFAAKVGEKVLDTVTAWGKPYNALIEEDQLVSSL</sequence>
<comment type="similarity">
    <text evidence="1">Belongs to the protease inhibitor I9 family.</text>
</comment>
<evidence type="ECO:0000256" key="1">
    <source>
        <dbReference type="ARBA" id="ARBA00038069"/>
    </source>
</evidence>
<accession>A0AAJ0CEN5</accession>
<keyword evidence="4" id="KW-1185">Reference proteome</keyword>
<protein>
    <recommendedName>
        <fullName evidence="5">Proteinase inhibitor, propeptide</fullName>
    </recommendedName>
</protein>
<dbReference type="GO" id="GO:0042144">
    <property type="term" value="P:vacuole fusion, non-autophagic"/>
    <property type="evidence" value="ECO:0007669"/>
    <property type="project" value="TreeGrafter"/>
</dbReference>
<evidence type="ECO:0008006" key="5">
    <source>
        <dbReference type="Google" id="ProtNLM"/>
    </source>
</evidence>
<feature type="chain" id="PRO_5042619278" description="Proteinase inhibitor, propeptide" evidence="2">
    <location>
        <begin position="20"/>
        <end position="95"/>
    </location>
</feature>
<evidence type="ECO:0000313" key="3">
    <source>
        <dbReference type="EMBL" id="KAK1772926.1"/>
    </source>
</evidence>
<dbReference type="PANTHER" id="PTHR28288:SF1">
    <property type="entry name" value="INHIBITOR I9 DOMAIN-CONTAINING PROTEIN"/>
    <property type="match status" value="1"/>
</dbReference>
<name>A0AAJ0CEN5_9PEZI</name>
<dbReference type="SUPFAM" id="SSF54897">
    <property type="entry name" value="Protease propeptides/inhibitors"/>
    <property type="match status" value="1"/>
</dbReference>
<reference evidence="3" key="1">
    <citation type="submission" date="2023-06" db="EMBL/GenBank/DDBJ databases">
        <title>Genome-scale phylogeny and comparative genomics of the fungal order Sordariales.</title>
        <authorList>
            <consortium name="Lawrence Berkeley National Laboratory"/>
            <person name="Hensen N."/>
            <person name="Bonometti L."/>
            <person name="Westerberg I."/>
            <person name="Brannstrom I.O."/>
            <person name="Guillou S."/>
            <person name="Cros-Aarteil S."/>
            <person name="Calhoun S."/>
            <person name="Haridas S."/>
            <person name="Kuo A."/>
            <person name="Mondo S."/>
            <person name="Pangilinan J."/>
            <person name="Riley R."/>
            <person name="Labutti K."/>
            <person name="Andreopoulos B."/>
            <person name="Lipzen A."/>
            <person name="Chen C."/>
            <person name="Yanf M."/>
            <person name="Daum C."/>
            <person name="Ng V."/>
            <person name="Clum A."/>
            <person name="Steindorff A."/>
            <person name="Ohm R."/>
            <person name="Martin F."/>
            <person name="Silar P."/>
            <person name="Natvig D."/>
            <person name="Lalanne C."/>
            <person name="Gautier V."/>
            <person name="Ament-Velasquez S.L."/>
            <person name="Kruys A."/>
            <person name="Hutchinson M.I."/>
            <person name="Powell A.J."/>
            <person name="Barry K."/>
            <person name="Miller A.N."/>
            <person name="Grigoriev I.V."/>
            <person name="Debuchy R."/>
            <person name="Gladieux P."/>
            <person name="Thoren M.H."/>
            <person name="Johannesson H."/>
        </authorList>
    </citation>
    <scope>NUCLEOTIDE SEQUENCE</scope>
    <source>
        <strain evidence="3">8032-3</strain>
    </source>
</reference>
<dbReference type="AlphaFoldDB" id="A0AAJ0CEN5"/>
<dbReference type="InterPro" id="IPR037045">
    <property type="entry name" value="S8pro/Inhibitor_I9_sf"/>
</dbReference>
<dbReference type="GeneID" id="85312692"/>
<comment type="caution">
    <text evidence="3">The sequence shown here is derived from an EMBL/GenBank/DDBJ whole genome shotgun (WGS) entry which is preliminary data.</text>
</comment>
<gene>
    <name evidence="3" type="ORF">QBC33DRAFT_554366</name>
</gene>
<dbReference type="InterPro" id="IPR052471">
    <property type="entry name" value="PBI_I9"/>
</dbReference>
<proteinExistence type="inferred from homology"/>
<dbReference type="Gene3D" id="3.30.70.80">
    <property type="entry name" value="Peptidase S8 propeptide/proteinase inhibitor I9"/>
    <property type="match status" value="1"/>
</dbReference>
<dbReference type="FunFam" id="3.30.70.80:FF:000005">
    <property type="entry name" value="Proteinase inhibitor I2B"/>
    <property type="match status" value="1"/>
</dbReference>
<keyword evidence="2" id="KW-0732">Signal</keyword>
<dbReference type="Proteomes" id="UP001244011">
    <property type="component" value="Unassembled WGS sequence"/>
</dbReference>
<dbReference type="RefSeq" id="XP_060289139.1">
    <property type="nucleotide sequence ID" value="XM_060429505.1"/>
</dbReference>
<evidence type="ECO:0000313" key="4">
    <source>
        <dbReference type="Proteomes" id="UP001244011"/>
    </source>
</evidence>
<organism evidence="3 4">
    <name type="scientific">Phialemonium atrogriseum</name>
    <dbReference type="NCBI Taxonomy" id="1093897"/>
    <lineage>
        <taxon>Eukaryota</taxon>
        <taxon>Fungi</taxon>
        <taxon>Dikarya</taxon>
        <taxon>Ascomycota</taxon>
        <taxon>Pezizomycotina</taxon>
        <taxon>Sordariomycetes</taxon>
        <taxon>Sordariomycetidae</taxon>
        <taxon>Cephalothecales</taxon>
        <taxon>Cephalothecaceae</taxon>
        <taxon>Phialemonium</taxon>
    </lineage>
</organism>
<dbReference type="GO" id="GO:0004866">
    <property type="term" value="F:endopeptidase inhibitor activity"/>
    <property type="evidence" value="ECO:0007669"/>
    <property type="project" value="TreeGrafter"/>
</dbReference>
<dbReference type="EMBL" id="MU838997">
    <property type="protein sequence ID" value="KAK1772926.1"/>
    <property type="molecule type" value="Genomic_DNA"/>
</dbReference>
<feature type="signal peptide" evidence="2">
    <location>
        <begin position="1"/>
        <end position="19"/>
    </location>
</feature>
<dbReference type="PANTHER" id="PTHR28288">
    <property type="entry name" value="PROTEASE B INHIBITOR 2"/>
    <property type="match status" value="1"/>
</dbReference>
<evidence type="ECO:0000256" key="2">
    <source>
        <dbReference type="SAM" id="SignalP"/>
    </source>
</evidence>